<reference evidence="1 2" key="1">
    <citation type="submission" date="2020-05" db="EMBL/GenBank/DDBJ databases">
        <title>Identification and distribution of gene clusters putatively required for synthesis of sphingolipid metabolism inhibitors in phylogenetically diverse species of the filamentous fungus Fusarium.</title>
        <authorList>
            <person name="Kim H.-S."/>
            <person name="Busman M."/>
            <person name="Brown D.W."/>
            <person name="Divon H."/>
            <person name="Uhlig S."/>
            <person name="Proctor R.H."/>
        </authorList>
    </citation>
    <scope>NUCLEOTIDE SEQUENCE [LARGE SCALE GENOMIC DNA]</scope>
    <source>
        <strain evidence="1 2">NRRL 13617</strain>
    </source>
</reference>
<accession>A0A8H5NG92</accession>
<gene>
    <name evidence="1" type="ORF">FPHYL_4812</name>
</gene>
<dbReference type="OrthoDB" id="3061561at2759"/>
<keyword evidence="2" id="KW-1185">Reference proteome</keyword>
<name>A0A8H5NG92_9HYPO</name>
<dbReference type="EMBL" id="JAAOAQ010000155">
    <property type="protein sequence ID" value="KAF5564234.1"/>
    <property type="molecule type" value="Genomic_DNA"/>
</dbReference>
<sequence length="571" mass="63190">MNGTETRRSTETEFVGWVPEDSNRGTWSPITSCLFTIAICTWTAIYPRIHVSRQLRHQHKFYQLVKAVLAPEMVCLESLQEFLQARKAVRRCAVTTNSEFKTVHGFYLCMMGVRYNSGDDGGYRTLWPGQYAWLLNNGLVSWQDHKSWSLAREEIADKNKADGLVKLAALVQVVWFTVQCITRSAHHLPLATIETMTLAYVFNGLVTYAFWWEKPKDIVTASFVNLPEMTPLQWDKFESLAMENTYDVSDPSQKQDNSIAWYVVPRDCRDDEVGVMEDLERDAEESVSTTEPNSQKIEPTVTEVEADNVITEWDSSLYMTSHTPSVKNFASKVILPQTPSPCFRRGVATIGYANVTKYNYEWNRLKNSQIGEANVRNYAYCPSGNILAKADTPISYRSNSSWDTEASSLQLNDDSFRQLACYKAPTEVCSTPSLIMTLGDIPGITYSFDPRNDRGGKSWGGYAAIGGATWTLREVATSAKPTWMMSTATENLIGAAATVGSKALISATSSLLKTVAHTAIENKLYRTHYGLFQGSGTAFGPGATMGALGGLVSAGSHLLNGGELAVAQTSA</sequence>
<dbReference type="AlphaFoldDB" id="A0A8H5NG92"/>
<evidence type="ECO:0000313" key="2">
    <source>
        <dbReference type="Proteomes" id="UP000582016"/>
    </source>
</evidence>
<evidence type="ECO:0000313" key="1">
    <source>
        <dbReference type="EMBL" id="KAF5564234.1"/>
    </source>
</evidence>
<proteinExistence type="predicted"/>
<comment type="caution">
    <text evidence="1">The sequence shown here is derived from an EMBL/GenBank/DDBJ whole genome shotgun (WGS) entry which is preliminary data.</text>
</comment>
<dbReference type="PANTHER" id="PTHR35043">
    <property type="entry name" value="TRANSCRIPTION FACTOR DOMAIN-CONTAINING PROTEIN"/>
    <property type="match status" value="1"/>
</dbReference>
<dbReference type="PANTHER" id="PTHR35043:SF7">
    <property type="entry name" value="TRANSCRIPTION FACTOR DOMAIN-CONTAINING PROTEIN"/>
    <property type="match status" value="1"/>
</dbReference>
<dbReference type="Proteomes" id="UP000582016">
    <property type="component" value="Unassembled WGS sequence"/>
</dbReference>
<organism evidence="1 2">
    <name type="scientific">Fusarium phyllophilum</name>
    <dbReference type="NCBI Taxonomy" id="47803"/>
    <lineage>
        <taxon>Eukaryota</taxon>
        <taxon>Fungi</taxon>
        <taxon>Dikarya</taxon>
        <taxon>Ascomycota</taxon>
        <taxon>Pezizomycotina</taxon>
        <taxon>Sordariomycetes</taxon>
        <taxon>Hypocreomycetidae</taxon>
        <taxon>Hypocreales</taxon>
        <taxon>Nectriaceae</taxon>
        <taxon>Fusarium</taxon>
        <taxon>Fusarium fujikuroi species complex</taxon>
    </lineage>
</organism>
<protein>
    <submittedName>
        <fullName evidence="1">Uncharacterized protein</fullName>
    </submittedName>
</protein>